<feature type="domain" description="DUF1553" evidence="1">
    <location>
        <begin position="117"/>
        <end position="345"/>
    </location>
</feature>
<organism evidence="2">
    <name type="scientific">marine metagenome</name>
    <dbReference type="NCBI Taxonomy" id="408172"/>
    <lineage>
        <taxon>unclassified sequences</taxon>
        <taxon>metagenomes</taxon>
        <taxon>ecological metagenomes</taxon>
    </lineage>
</organism>
<gene>
    <name evidence="2" type="ORF">METZ01_LOCUS260031</name>
</gene>
<name>A0A382J753_9ZZZZ</name>
<accession>A0A382J753</accession>
<evidence type="ECO:0000313" key="2">
    <source>
        <dbReference type="EMBL" id="SVC07177.1"/>
    </source>
</evidence>
<dbReference type="PANTHER" id="PTHR35889:SF3">
    <property type="entry name" value="F-BOX DOMAIN-CONTAINING PROTEIN"/>
    <property type="match status" value="1"/>
</dbReference>
<protein>
    <recommendedName>
        <fullName evidence="1">DUF1553 domain-containing protein</fullName>
    </recommendedName>
</protein>
<dbReference type="PANTHER" id="PTHR35889">
    <property type="entry name" value="CYCLOINULO-OLIGOSACCHARIDE FRUCTANOTRANSFERASE-RELATED"/>
    <property type="match status" value="1"/>
</dbReference>
<evidence type="ECO:0000259" key="1">
    <source>
        <dbReference type="Pfam" id="PF07587"/>
    </source>
</evidence>
<reference evidence="2" key="1">
    <citation type="submission" date="2018-05" db="EMBL/GenBank/DDBJ databases">
        <authorList>
            <person name="Lanie J.A."/>
            <person name="Ng W.-L."/>
            <person name="Kazmierczak K.M."/>
            <person name="Andrzejewski T.M."/>
            <person name="Davidsen T.M."/>
            <person name="Wayne K.J."/>
            <person name="Tettelin H."/>
            <person name="Glass J.I."/>
            <person name="Rusch D."/>
            <person name="Podicherti R."/>
            <person name="Tsui H.-C.T."/>
            <person name="Winkler M.E."/>
        </authorList>
    </citation>
    <scope>NUCLEOTIDE SEQUENCE</scope>
</reference>
<feature type="non-terminal residue" evidence="2">
    <location>
        <position position="1"/>
    </location>
</feature>
<dbReference type="Pfam" id="PF07587">
    <property type="entry name" value="PSD1"/>
    <property type="match status" value="1"/>
</dbReference>
<dbReference type="EMBL" id="UINC01071915">
    <property type="protein sequence ID" value="SVC07177.1"/>
    <property type="molecule type" value="Genomic_DNA"/>
</dbReference>
<sequence length="350" mass="39635">RNKDLTDALRKRYKGKAPAKWTKAQEKALRRHWLTNVYAGASKTLGPLAQEKTALEKKKDEVSKNVAITFVMADLPKARESFVMIRGQYDNPGEKVSRGVPAFLPTLPPKPQDRDYNRLDLANWLVRDDHPLTARVAVNRIWQQFFGAGLVRTSADFGTQGELPSHPELLDWLALRFIADDWNVQRFVTRILTSHAYRQSTKVTPALLEKDPANRLLARGPRHRLDAEIIRDQALSLSGLLVPTVGGRGVLPYQPPNIWEPVGFGRSNTRYYKQGKGDDLYRRSLYTFLKRTAPAPFMSSFDAPNREQTCTLRGRSNTPMQALQLMNDVQHVEAARNLAQRIIKEGGAKD</sequence>
<feature type="non-terminal residue" evidence="2">
    <location>
        <position position="350"/>
    </location>
</feature>
<dbReference type="AlphaFoldDB" id="A0A382J753"/>
<dbReference type="InterPro" id="IPR022655">
    <property type="entry name" value="DUF1553"/>
</dbReference>
<proteinExistence type="predicted"/>